<comment type="caution">
    <text evidence="1">The sequence shown here is derived from an EMBL/GenBank/DDBJ whole genome shotgun (WGS) entry which is preliminary data.</text>
</comment>
<dbReference type="AlphaFoldDB" id="A0AA37HHE8"/>
<sequence length="53" mass="6405">MGHETRLVRRKSYGFVIAHLERDRDRPARLKEQVRIATDLLRGVRQEIRPPRR</sequence>
<proteinExistence type="predicted"/>
<evidence type="ECO:0000313" key="2">
    <source>
        <dbReference type="Proteomes" id="UP001055286"/>
    </source>
</evidence>
<gene>
    <name evidence="1" type="ORF">MPEAHAMD_5811</name>
</gene>
<dbReference type="Proteomes" id="UP001055286">
    <property type="component" value="Unassembled WGS sequence"/>
</dbReference>
<name>A0AA37HHE8_9HYPH</name>
<protein>
    <submittedName>
        <fullName evidence="1">Uncharacterized protein</fullName>
    </submittedName>
</protein>
<dbReference type="EMBL" id="BPQJ01000043">
    <property type="protein sequence ID" value="GJD65616.1"/>
    <property type="molecule type" value="Genomic_DNA"/>
</dbReference>
<organism evidence="1 2">
    <name type="scientific">Methylobacterium frigidaeris</name>
    <dbReference type="NCBI Taxonomy" id="2038277"/>
    <lineage>
        <taxon>Bacteria</taxon>
        <taxon>Pseudomonadati</taxon>
        <taxon>Pseudomonadota</taxon>
        <taxon>Alphaproteobacteria</taxon>
        <taxon>Hyphomicrobiales</taxon>
        <taxon>Methylobacteriaceae</taxon>
        <taxon>Methylobacterium</taxon>
    </lineage>
</organism>
<reference evidence="1" key="2">
    <citation type="submission" date="2021-08" db="EMBL/GenBank/DDBJ databases">
        <authorList>
            <person name="Tani A."/>
            <person name="Ola A."/>
            <person name="Ogura Y."/>
            <person name="Katsura K."/>
            <person name="Hayashi T."/>
        </authorList>
    </citation>
    <scope>NUCLEOTIDE SEQUENCE</scope>
    <source>
        <strain evidence="1">JCM 32048</strain>
    </source>
</reference>
<dbReference type="RefSeq" id="WP_165795724.1">
    <property type="nucleotide sequence ID" value="NZ_BPQJ01000043.1"/>
</dbReference>
<evidence type="ECO:0000313" key="1">
    <source>
        <dbReference type="EMBL" id="GJD65616.1"/>
    </source>
</evidence>
<keyword evidence="2" id="KW-1185">Reference proteome</keyword>
<accession>A0AA37HHE8</accession>
<reference evidence="1" key="1">
    <citation type="journal article" date="2016" name="Front. Microbiol.">
        <title>Genome Sequence of the Piezophilic, Mesophilic Sulfate-Reducing Bacterium Desulfovibrio indicus J2T.</title>
        <authorList>
            <person name="Cao J."/>
            <person name="Maignien L."/>
            <person name="Shao Z."/>
            <person name="Alain K."/>
            <person name="Jebbar M."/>
        </authorList>
    </citation>
    <scope>NUCLEOTIDE SEQUENCE</scope>
    <source>
        <strain evidence="1">JCM 32048</strain>
    </source>
</reference>